<gene>
    <name evidence="1" type="ORF">LCGC14_0909010</name>
</gene>
<protein>
    <submittedName>
        <fullName evidence="1">Uncharacterized protein</fullName>
    </submittedName>
</protein>
<comment type="caution">
    <text evidence="1">The sequence shown here is derived from an EMBL/GenBank/DDBJ whole genome shotgun (WGS) entry which is preliminary data.</text>
</comment>
<reference evidence="1" key="1">
    <citation type="journal article" date="2015" name="Nature">
        <title>Complex archaea that bridge the gap between prokaryotes and eukaryotes.</title>
        <authorList>
            <person name="Spang A."/>
            <person name="Saw J.H."/>
            <person name="Jorgensen S.L."/>
            <person name="Zaremba-Niedzwiedzka K."/>
            <person name="Martijn J."/>
            <person name="Lind A.E."/>
            <person name="van Eijk R."/>
            <person name="Schleper C."/>
            <person name="Guy L."/>
            <person name="Ettema T.J."/>
        </authorList>
    </citation>
    <scope>NUCLEOTIDE SEQUENCE</scope>
</reference>
<organism evidence="1">
    <name type="scientific">marine sediment metagenome</name>
    <dbReference type="NCBI Taxonomy" id="412755"/>
    <lineage>
        <taxon>unclassified sequences</taxon>
        <taxon>metagenomes</taxon>
        <taxon>ecological metagenomes</taxon>
    </lineage>
</organism>
<sequence>MTASVIGKQITWSASRDDEGYRNYKITHLVKSDVLDGPQVVMGASGLPTTGSAWNFDNDLDPWAFCLPALSVSIHKEKKGDKNRYWLVENTFSSKPQDRCQDETIEDPLLEPQKVSGSFVKYTEEAVKDRFGEHIQSSSHEQIRGPQVEFDANRPDVHIGQNVANLELDVFSEMVDTVNDAPLWGLGIRRIKLSNVAWERKLYGLCNFYYTRSLSFDINFDTFDRIIRDEGTKVLPGKWINVKTNPTWEAEAGMDKDDPSIFVRFKDSRGEIARVILDGVGNPATSLLQTGTGSLTDAGEIDVEYYPESNFLLLGIPISL</sequence>
<accession>A0A0F9NU64</accession>
<evidence type="ECO:0000313" key="1">
    <source>
        <dbReference type="EMBL" id="KKN23030.1"/>
    </source>
</evidence>
<dbReference type="AlphaFoldDB" id="A0A0F9NU64"/>
<dbReference type="EMBL" id="LAZR01003011">
    <property type="protein sequence ID" value="KKN23030.1"/>
    <property type="molecule type" value="Genomic_DNA"/>
</dbReference>
<proteinExistence type="predicted"/>
<name>A0A0F9NU64_9ZZZZ</name>